<proteinExistence type="predicted"/>
<comment type="caution">
    <text evidence="1">The sequence shown here is derived from an EMBL/GenBank/DDBJ whole genome shotgun (WGS) entry which is preliminary data.</text>
</comment>
<name>A0ABU8T3P2_9PSEU</name>
<organism evidence="1 2">
    <name type="scientific">Pseudonocardia spirodelae</name>
    <dbReference type="NCBI Taxonomy" id="3133431"/>
    <lineage>
        <taxon>Bacteria</taxon>
        <taxon>Bacillati</taxon>
        <taxon>Actinomycetota</taxon>
        <taxon>Actinomycetes</taxon>
        <taxon>Pseudonocardiales</taxon>
        <taxon>Pseudonocardiaceae</taxon>
        <taxon>Pseudonocardia</taxon>
    </lineage>
</organism>
<reference evidence="1 2" key="1">
    <citation type="submission" date="2024-03" db="EMBL/GenBank/DDBJ databases">
        <title>Draft genome sequence of Pseudonocardia sp. DW16-2.</title>
        <authorList>
            <person name="Duangmal K."/>
        </authorList>
    </citation>
    <scope>NUCLEOTIDE SEQUENCE [LARGE SCALE GENOMIC DNA]</scope>
    <source>
        <strain evidence="1 2">DW16-2</strain>
    </source>
</reference>
<evidence type="ECO:0000313" key="2">
    <source>
        <dbReference type="Proteomes" id="UP001364211"/>
    </source>
</evidence>
<evidence type="ECO:0000313" key="1">
    <source>
        <dbReference type="EMBL" id="MEJ8278166.1"/>
    </source>
</evidence>
<gene>
    <name evidence="1" type="ORF">WJX68_04400</name>
</gene>
<dbReference type="Proteomes" id="UP001364211">
    <property type="component" value="Unassembled WGS sequence"/>
</dbReference>
<dbReference type="Gene3D" id="3.40.50.360">
    <property type="match status" value="1"/>
</dbReference>
<keyword evidence="2" id="KW-1185">Reference proteome</keyword>
<dbReference type="InterPro" id="IPR029039">
    <property type="entry name" value="Flavoprotein-like_sf"/>
</dbReference>
<sequence length="170" mass="17620">MHAQIVVESLFGNTRAVAEALADGLRSSGYDVDLDPPDPATPLRAGELLVVLGPTHAFGMTRPATRQEALRRGAADGSGDGIREWIDRLPAAGPDAPVTVCVDTRVSGPVPGSAARAAARALRHRGYRAAAPPCSFRVTGDGPLRPGELDRARAWGASLRPLAASADGAR</sequence>
<dbReference type="SUPFAM" id="SSF52218">
    <property type="entry name" value="Flavoproteins"/>
    <property type="match status" value="1"/>
</dbReference>
<accession>A0ABU8T3P2</accession>
<dbReference type="RefSeq" id="WP_340286290.1">
    <property type="nucleotide sequence ID" value="NZ_JBBJUP010000003.1"/>
</dbReference>
<dbReference type="EMBL" id="JBBJUP010000003">
    <property type="protein sequence ID" value="MEJ8278166.1"/>
    <property type="molecule type" value="Genomic_DNA"/>
</dbReference>
<protein>
    <submittedName>
        <fullName evidence="1">Flavodoxin</fullName>
    </submittedName>
</protein>